<accession>A0A1Q5SSD1</accession>
<proteinExistence type="inferred from homology"/>
<keyword evidence="3" id="KW-0479">Metal-binding</keyword>
<keyword evidence="2" id="KW-0645">Protease</keyword>
<dbReference type="SMART" id="SM00232">
    <property type="entry name" value="JAB_MPN"/>
    <property type="match status" value="1"/>
</dbReference>
<keyword evidence="4" id="KW-0378">Hydrolase</keyword>
<dbReference type="InterPro" id="IPR000555">
    <property type="entry name" value="JAMM/MPN+_dom"/>
</dbReference>
<evidence type="ECO:0000256" key="4">
    <source>
        <dbReference type="ARBA" id="ARBA00022801"/>
    </source>
</evidence>
<dbReference type="OrthoDB" id="605656at2759"/>
<keyword evidence="11" id="KW-1185">Reference proteome</keyword>
<dbReference type="GO" id="GO:0000502">
    <property type="term" value="C:proteasome complex"/>
    <property type="evidence" value="ECO:0007669"/>
    <property type="project" value="UniProtKB-KW"/>
</dbReference>
<dbReference type="CDD" id="cd08069">
    <property type="entry name" value="MPN_RPN11_CSN5"/>
    <property type="match status" value="1"/>
</dbReference>
<gene>
    <name evidence="10" type="ORF">PENSUB_13174</name>
</gene>
<name>A0A1Q5SSD1_9EURO</name>
<evidence type="ECO:0000256" key="1">
    <source>
        <dbReference type="ARBA" id="ARBA00008568"/>
    </source>
</evidence>
<evidence type="ECO:0000256" key="5">
    <source>
        <dbReference type="ARBA" id="ARBA00022833"/>
    </source>
</evidence>
<dbReference type="InterPro" id="IPR037518">
    <property type="entry name" value="MPN"/>
</dbReference>
<dbReference type="PROSITE" id="PS50249">
    <property type="entry name" value="MPN"/>
    <property type="match status" value="1"/>
</dbReference>
<evidence type="ECO:0000313" key="11">
    <source>
        <dbReference type="Proteomes" id="UP000186955"/>
    </source>
</evidence>
<feature type="domain" description="MPN" evidence="9">
    <location>
        <begin position="35"/>
        <end position="170"/>
    </location>
</feature>
<keyword evidence="5" id="KW-0862">Zinc</keyword>
<protein>
    <submittedName>
        <fullName evidence="10">26S proteasome regulatory subunit rpn11</fullName>
    </submittedName>
</protein>
<dbReference type="EMBL" id="MNBE01000756">
    <property type="protein sequence ID" value="OKO90873.1"/>
    <property type="molecule type" value="Genomic_DNA"/>
</dbReference>
<dbReference type="PANTHER" id="PTHR10410">
    <property type="entry name" value="EUKARYOTIC TRANSLATION INITIATION FACTOR 3 -RELATED"/>
    <property type="match status" value="1"/>
</dbReference>
<evidence type="ECO:0000256" key="3">
    <source>
        <dbReference type="ARBA" id="ARBA00022723"/>
    </source>
</evidence>
<dbReference type="Pfam" id="PF01398">
    <property type="entry name" value="JAB"/>
    <property type="match status" value="1"/>
</dbReference>
<comment type="similarity">
    <text evidence="1">Belongs to the peptidase M67A family.</text>
</comment>
<dbReference type="STRING" id="1316194.A0A1Q5SSD1"/>
<dbReference type="GO" id="GO:0006508">
    <property type="term" value="P:proteolysis"/>
    <property type="evidence" value="ECO:0007669"/>
    <property type="project" value="UniProtKB-KW"/>
</dbReference>
<evidence type="ECO:0000313" key="10">
    <source>
        <dbReference type="EMBL" id="OKO90873.1"/>
    </source>
</evidence>
<dbReference type="Proteomes" id="UP000186955">
    <property type="component" value="Unassembled WGS sequence"/>
</dbReference>
<evidence type="ECO:0000256" key="2">
    <source>
        <dbReference type="ARBA" id="ARBA00022670"/>
    </source>
</evidence>
<organism evidence="10 11">
    <name type="scientific">Penicillium subrubescens</name>
    <dbReference type="NCBI Taxonomy" id="1316194"/>
    <lineage>
        <taxon>Eukaryota</taxon>
        <taxon>Fungi</taxon>
        <taxon>Dikarya</taxon>
        <taxon>Ascomycota</taxon>
        <taxon>Pezizomycotina</taxon>
        <taxon>Eurotiomycetes</taxon>
        <taxon>Eurotiomycetidae</taxon>
        <taxon>Eurotiales</taxon>
        <taxon>Aspergillaceae</taxon>
        <taxon>Penicillium</taxon>
    </lineage>
</organism>
<keyword evidence="7" id="KW-0482">Metalloprotease</keyword>
<evidence type="ECO:0000256" key="7">
    <source>
        <dbReference type="ARBA" id="ARBA00023049"/>
    </source>
</evidence>
<dbReference type="GO" id="GO:0046872">
    <property type="term" value="F:metal ion binding"/>
    <property type="evidence" value="ECO:0007669"/>
    <property type="project" value="UniProtKB-KW"/>
</dbReference>
<evidence type="ECO:0000256" key="6">
    <source>
        <dbReference type="ARBA" id="ARBA00022942"/>
    </source>
</evidence>
<evidence type="ECO:0000256" key="8">
    <source>
        <dbReference type="SAM" id="MobiDB-lite"/>
    </source>
</evidence>
<feature type="region of interest" description="Disordered" evidence="8">
    <location>
        <begin position="313"/>
        <end position="335"/>
    </location>
</feature>
<sequence>MDRINRMLQAAQGIGMGGGAPGGDTPNLIDNSETVHISSLALLKMLRHGRAGVPMEVMGLMLGEFVDEYTVRVVDVFAMPQSGTGVSVEAVDPVFQTKMMEMLRQTGRPETVVGWYHSHPGFGCWLSSVDINTQQSFEQLTPRAVAVVVDPIQSVKGKVVIDAFRLIQPQTVVMGQEPRQTTSNLGHLNKPSIQALIHGLNRHYYSIAINYRKTGLEENMLMSLHKHVWTEALQMNDFHEEGKHNVDQMKQLVSLAEGYEKRVKEETELTKEQLKTRYVGKVDPKKHIEDVSQQLIEDNIVAVSRQMIDKEASVARQSAAKDGGNDASMEVDEEL</sequence>
<dbReference type="InterPro" id="IPR050242">
    <property type="entry name" value="JAMM_MPN+_peptidase_M67A"/>
</dbReference>
<dbReference type="Pfam" id="PF23594">
    <property type="entry name" value="RPN11_C"/>
    <property type="match status" value="1"/>
</dbReference>
<dbReference type="FunFam" id="3.40.140.10:FF:000001">
    <property type="entry name" value="26S proteasome non-ATPase regulatory subunit"/>
    <property type="match status" value="1"/>
</dbReference>
<evidence type="ECO:0000259" key="9">
    <source>
        <dbReference type="PROSITE" id="PS50249"/>
    </source>
</evidence>
<dbReference type="GO" id="GO:0034515">
    <property type="term" value="C:proteasome storage granule"/>
    <property type="evidence" value="ECO:0007669"/>
    <property type="project" value="UniProtKB-ARBA"/>
</dbReference>
<comment type="caution">
    <text evidence="10">The sequence shown here is derived from an EMBL/GenBank/DDBJ whole genome shotgun (WGS) entry which is preliminary data.</text>
</comment>
<dbReference type="GO" id="GO:0008237">
    <property type="term" value="F:metallopeptidase activity"/>
    <property type="evidence" value="ECO:0007669"/>
    <property type="project" value="UniProtKB-KW"/>
</dbReference>
<dbReference type="Gene3D" id="3.40.140.10">
    <property type="entry name" value="Cytidine Deaminase, domain 2"/>
    <property type="match status" value="1"/>
</dbReference>
<dbReference type="InterPro" id="IPR056263">
    <property type="entry name" value="RPN11_C"/>
</dbReference>
<reference evidence="10 11" key="1">
    <citation type="submission" date="2016-10" db="EMBL/GenBank/DDBJ databases">
        <title>Genome sequence of the ascomycete fungus Penicillium subrubescens.</title>
        <authorList>
            <person name="De Vries R.P."/>
            <person name="Peng M."/>
            <person name="Dilokpimol A."/>
            <person name="Hilden K."/>
            <person name="Makela M.R."/>
            <person name="Grigoriev I."/>
            <person name="Riley R."/>
            <person name="Granchi Z."/>
        </authorList>
    </citation>
    <scope>NUCLEOTIDE SEQUENCE [LARGE SCALE GENOMIC DNA]</scope>
    <source>
        <strain evidence="10 11">CBS 132785</strain>
    </source>
</reference>
<keyword evidence="6 10" id="KW-0647">Proteasome</keyword>
<dbReference type="SUPFAM" id="SSF102712">
    <property type="entry name" value="JAB1/MPN domain"/>
    <property type="match status" value="1"/>
</dbReference>
<dbReference type="AlphaFoldDB" id="A0A1Q5SSD1"/>